<dbReference type="OrthoDB" id="6158098at2759"/>
<gene>
    <name evidence="1" type="ORF">EB796_020445</name>
</gene>
<dbReference type="GO" id="GO:0004842">
    <property type="term" value="F:ubiquitin-protein transferase activity"/>
    <property type="evidence" value="ECO:0007669"/>
    <property type="project" value="InterPro"/>
</dbReference>
<protein>
    <submittedName>
        <fullName evidence="1">Uncharacterized protein</fullName>
    </submittedName>
</protein>
<proteinExistence type="predicted"/>
<name>A0A7J7J686_BUGNE</name>
<keyword evidence="2" id="KW-1185">Reference proteome</keyword>
<dbReference type="Proteomes" id="UP000593567">
    <property type="component" value="Unassembled WGS sequence"/>
</dbReference>
<evidence type="ECO:0000313" key="2">
    <source>
        <dbReference type="Proteomes" id="UP000593567"/>
    </source>
</evidence>
<dbReference type="GO" id="GO:0016887">
    <property type="term" value="F:ATP hydrolysis activity"/>
    <property type="evidence" value="ECO:0007669"/>
    <property type="project" value="InterPro"/>
</dbReference>
<dbReference type="PANTHER" id="PTHR22605:SF16">
    <property type="entry name" value="E3 UBIQUITIN-PROTEIN LIGASE RNF213"/>
    <property type="match status" value="1"/>
</dbReference>
<organism evidence="1 2">
    <name type="scientific">Bugula neritina</name>
    <name type="common">Brown bryozoan</name>
    <name type="synonym">Sertularia neritina</name>
    <dbReference type="NCBI Taxonomy" id="10212"/>
    <lineage>
        <taxon>Eukaryota</taxon>
        <taxon>Metazoa</taxon>
        <taxon>Spiralia</taxon>
        <taxon>Lophotrochozoa</taxon>
        <taxon>Bryozoa</taxon>
        <taxon>Gymnolaemata</taxon>
        <taxon>Cheilostomatida</taxon>
        <taxon>Flustrina</taxon>
        <taxon>Buguloidea</taxon>
        <taxon>Bugulidae</taxon>
        <taxon>Bugula</taxon>
    </lineage>
</organism>
<sequence>MKCAGVVENRLSNTTDDTVKDYGLVFICAEENQNARICLYLGNHLVKNPELTDLHTLSHYVLQMLTVPRGSYQNCLFSGQVKICIKSFCRLIRSKRAGVGKSLRRNDLVAALRKDKKLHGKDITIPIYKTIDTDHIIHRLTEELGNGYTDSLHNTIHLDIAHEVDSGVDELLFNLIILRSIVSSEGVVWQAQNTQYYIIECMPFTRKVS</sequence>
<dbReference type="InterPro" id="IPR031248">
    <property type="entry name" value="RNF213"/>
</dbReference>
<dbReference type="PANTHER" id="PTHR22605">
    <property type="entry name" value="RZ-TYPE DOMAIN-CONTAINING PROTEIN"/>
    <property type="match status" value="1"/>
</dbReference>
<comment type="caution">
    <text evidence="1">The sequence shown here is derived from an EMBL/GenBank/DDBJ whole genome shotgun (WGS) entry which is preliminary data.</text>
</comment>
<dbReference type="AlphaFoldDB" id="A0A7J7J686"/>
<dbReference type="EMBL" id="VXIV02003084">
    <property type="protein sequence ID" value="KAF6021244.1"/>
    <property type="molecule type" value="Genomic_DNA"/>
</dbReference>
<accession>A0A7J7J686</accession>
<evidence type="ECO:0000313" key="1">
    <source>
        <dbReference type="EMBL" id="KAF6021244.1"/>
    </source>
</evidence>
<reference evidence="1" key="1">
    <citation type="submission" date="2020-06" db="EMBL/GenBank/DDBJ databases">
        <title>Draft genome of Bugula neritina, a colonial animal packing powerful symbionts and potential medicines.</title>
        <authorList>
            <person name="Rayko M."/>
        </authorList>
    </citation>
    <scope>NUCLEOTIDE SEQUENCE [LARGE SCALE GENOMIC DNA]</scope>
    <source>
        <strain evidence="1">Kwan_BN1</strain>
    </source>
</reference>